<dbReference type="AlphaFoldDB" id="A0A6V7UBF8"/>
<comment type="caution">
    <text evidence="1">The sequence shown here is derived from an EMBL/GenBank/DDBJ whole genome shotgun (WGS) entry which is preliminary data.</text>
</comment>
<gene>
    <name evidence="1" type="ORF">MENT_LOCUS9789</name>
</gene>
<sequence length="49" mass="5629">MNFIPNFVPHPEVPQTPRSLSFVSLTQLVNLWSLSRYVIWATTTDPTQV</sequence>
<name>A0A6V7UBF8_MELEN</name>
<proteinExistence type="predicted"/>
<evidence type="ECO:0000313" key="1">
    <source>
        <dbReference type="EMBL" id="CAD2149748.1"/>
    </source>
</evidence>
<organism evidence="1 2">
    <name type="scientific">Meloidogyne enterolobii</name>
    <name type="common">Root-knot nematode worm</name>
    <name type="synonym">Meloidogyne mayaguensis</name>
    <dbReference type="NCBI Taxonomy" id="390850"/>
    <lineage>
        <taxon>Eukaryota</taxon>
        <taxon>Metazoa</taxon>
        <taxon>Ecdysozoa</taxon>
        <taxon>Nematoda</taxon>
        <taxon>Chromadorea</taxon>
        <taxon>Rhabditida</taxon>
        <taxon>Tylenchina</taxon>
        <taxon>Tylenchomorpha</taxon>
        <taxon>Tylenchoidea</taxon>
        <taxon>Meloidogynidae</taxon>
        <taxon>Meloidogyninae</taxon>
        <taxon>Meloidogyne</taxon>
    </lineage>
</organism>
<reference evidence="1 2" key="1">
    <citation type="submission" date="2020-08" db="EMBL/GenBank/DDBJ databases">
        <authorList>
            <person name="Koutsovoulos G."/>
            <person name="Danchin GJ E."/>
        </authorList>
    </citation>
    <scope>NUCLEOTIDE SEQUENCE [LARGE SCALE GENOMIC DNA]</scope>
</reference>
<dbReference type="EMBL" id="CAJEWN010000044">
    <property type="protein sequence ID" value="CAD2149748.1"/>
    <property type="molecule type" value="Genomic_DNA"/>
</dbReference>
<evidence type="ECO:0000313" key="2">
    <source>
        <dbReference type="Proteomes" id="UP000580250"/>
    </source>
</evidence>
<protein>
    <submittedName>
        <fullName evidence="1">Uncharacterized protein</fullName>
    </submittedName>
</protein>
<accession>A0A6V7UBF8</accession>
<dbReference type="Proteomes" id="UP000580250">
    <property type="component" value="Unassembled WGS sequence"/>
</dbReference>